<dbReference type="OrthoDB" id="42561at2759"/>
<keyword evidence="8" id="KW-1185">Reference proteome</keyword>
<dbReference type="InterPro" id="IPR008979">
    <property type="entry name" value="Galactose-bd-like_sf"/>
</dbReference>
<feature type="domain" description="NADH:ubiquinone oxidoreductase intermediate-associated protein 30" evidence="6">
    <location>
        <begin position="40"/>
        <end position="218"/>
    </location>
</feature>
<feature type="region of interest" description="Disordered" evidence="5">
    <location>
        <begin position="230"/>
        <end position="249"/>
    </location>
</feature>
<comment type="subcellular location">
    <subcellularLocation>
        <location evidence="1">Mitochondrion</location>
    </subcellularLocation>
</comment>
<feature type="compositionally biased region" description="Basic and acidic residues" evidence="5">
    <location>
        <begin position="230"/>
        <end position="239"/>
    </location>
</feature>
<dbReference type="InterPro" id="IPR039131">
    <property type="entry name" value="NDUFAF1"/>
</dbReference>
<evidence type="ECO:0000256" key="2">
    <source>
        <dbReference type="ARBA" id="ARBA00007884"/>
    </source>
</evidence>
<accession>A0A5C5FWF0</accession>
<evidence type="ECO:0000313" key="7">
    <source>
        <dbReference type="EMBL" id="TNY21138.1"/>
    </source>
</evidence>
<dbReference type="GO" id="GO:0010257">
    <property type="term" value="P:NADH dehydrogenase complex assembly"/>
    <property type="evidence" value="ECO:0007669"/>
    <property type="project" value="TreeGrafter"/>
</dbReference>
<comment type="similarity">
    <text evidence="2">Belongs to the CIA30 family.</text>
</comment>
<dbReference type="EMBL" id="SOZI01000050">
    <property type="protein sequence ID" value="TNY21138.1"/>
    <property type="molecule type" value="Genomic_DNA"/>
</dbReference>
<sequence>MSAWKNYLARSVDHLKARSQQVLRASPDAPTGKVLPLVSLRSQEDLANFALGCDADIGGRSSVHLDLGPEGKGRFWGKLSNDLNPGRRRQGVIERGGYAGFRNKQRTTLFGTQTWDTSLHDFLRLRVRSSGDGMRYFVNIQTEGPVRSDLFQHRLWLPSPPTDSAPHEWTDVLIPFDDFTLTNSGDLSATQLEMLRTGVRTVGISVLGPAEGRYELGVEAIDAVSVEPGELERWREKLPPQKGADGGPL</sequence>
<evidence type="ECO:0000256" key="5">
    <source>
        <dbReference type="SAM" id="MobiDB-lite"/>
    </source>
</evidence>
<protein>
    <submittedName>
        <fullName evidence="7">Complex I intermediate-associated protein 30-domain-containing protein</fullName>
    </submittedName>
</protein>
<evidence type="ECO:0000256" key="3">
    <source>
        <dbReference type="ARBA" id="ARBA00023128"/>
    </source>
</evidence>
<dbReference type="GO" id="GO:0006120">
    <property type="term" value="P:mitochondrial electron transport, NADH to ubiquinone"/>
    <property type="evidence" value="ECO:0007669"/>
    <property type="project" value="TreeGrafter"/>
</dbReference>
<dbReference type="PANTHER" id="PTHR13194">
    <property type="entry name" value="COMPLEX I INTERMEDIATE-ASSOCIATED PROTEIN 30"/>
    <property type="match status" value="1"/>
</dbReference>
<dbReference type="SUPFAM" id="SSF49785">
    <property type="entry name" value="Galactose-binding domain-like"/>
    <property type="match status" value="1"/>
</dbReference>
<evidence type="ECO:0000259" key="6">
    <source>
        <dbReference type="Pfam" id="PF08547"/>
    </source>
</evidence>
<gene>
    <name evidence="7" type="ORF">DMC30DRAFT_219696</name>
</gene>
<evidence type="ECO:0000256" key="4">
    <source>
        <dbReference type="ARBA" id="ARBA00023186"/>
    </source>
</evidence>
<comment type="caution">
    <text evidence="7">The sequence shown here is derived from an EMBL/GenBank/DDBJ whole genome shotgun (WGS) entry which is preliminary data.</text>
</comment>
<dbReference type="Pfam" id="PF08547">
    <property type="entry name" value="CIA30"/>
    <property type="match status" value="1"/>
</dbReference>
<keyword evidence="4" id="KW-0143">Chaperone</keyword>
<dbReference type="GO" id="GO:0051082">
    <property type="term" value="F:unfolded protein binding"/>
    <property type="evidence" value="ECO:0007669"/>
    <property type="project" value="TreeGrafter"/>
</dbReference>
<dbReference type="GO" id="GO:0005739">
    <property type="term" value="C:mitochondrion"/>
    <property type="evidence" value="ECO:0007669"/>
    <property type="project" value="UniProtKB-SubCell"/>
</dbReference>
<evidence type="ECO:0000256" key="1">
    <source>
        <dbReference type="ARBA" id="ARBA00004173"/>
    </source>
</evidence>
<evidence type="ECO:0000313" key="8">
    <source>
        <dbReference type="Proteomes" id="UP000311382"/>
    </source>
</evidence>
<keyword evidence="3" id="KW-0496">Mitochondrion</keyword>
<organism evidence="7 8">
    <name type="scientific">Rhodotorula diobovata</name>
    <dbReference type="NCBI Taxonomy" id="5288"/>
    <lineage>
        <taxon>Eukaryota</taxon>
        <taxon>Fungi</taxon>
        <taxon>Dikarya</taxon>
        <taxon>Basidiomycota</taxon>
        <taxon>Pucciniomycotina</taxon>
        <taxon>Microbotryomycetes</taxon>
        <taxon>Sporidiobolales</taxon>
        <taxon>Sporidiobolaceae</taxon>
        <taxon>Rhodotorula</taxon>
    </lineage>
</organism>
<dbReference type="PANTHER" id="PTHR13194:SF18">
    <property type="entry name" value="COMPLEX I INTERMEDIATE-ASSOCIATED PROTEIN 30, MITOCHONDRIAL"/>
    <property type="match status" value="1"/>
</dbReference>
<name>A0A5C5FWF0_9BASI</name>
<dbReference type="STRING" id="5288.A0A5C5FWF0"/>
<dbReference type="Proteomes" id="UP000311382">
    <property type="component" value="Unassembled WGS sequence"/>
</dbReference>
<proteinExistence type="inferred from homology"/>
<dbReference type="InterPro" id="IPR013857">
    <property type="entry name" value="NADH-UbQ_OxRdtase-assoc_prot30"/>
</dbReference>
<reference evidence="7 8" key="1">
    <citation type="submission" date="2019-03" db="EMBL/GenBank/DDBJ databases">
        <title>Rhodosporidium diobovatum UCD-FST 08-225 genome sequencing, assembly, and annotation.</title>
        <authorList>
            <person name="Fakankun I.U."/>
            <person name="Fristensky B."/>
            <person name="Levin D.B."/>
        </authorList>
    </citation>
    <scope>NUCLEOTIDE SEQUENCE [LARGE SCALE GENOMIC DNA]</scope>
    <source>
        <strain evidence="7 8">UCD-FST 08-225</strain>
    </source>
</reference>
<dbReference type="AlphaFoldDB" id="A0A5C5FWF0"/>